<evidence type="ECO:0000256" key="1">
    <source>
        <dbReference type="ARBA" id="ARBA00004496"/>
    </source>
</evidence>
<evidence type="ECO:0000256" key="5">
    <source>
        <dbReference type="HAMAP-Rule" id="MF_01114"/>
    </source>
</evidence>
<feature type="domain" description="RecX first three-helical" evidence="7">
    <location>
        <begin position="61"/>
        <end position="100"/>
    </location>
</feature>
<dbReference type="GO" id="GO:0005737">
    <property type="term" value="C:cytoplasm"/>
    <property type="evidence" value="ECO:0007669"/>
    <property type="project" value="UniProtKB-SubCell"/>
</dbReference>
<reference evidence="8" key="2">
    <citation type="journal article" date="2021" name="PeerJ">
        <title>Extensive microbial diversity within the chicken gut microbiome revealed by metagenomics and culture.</title>
        <authorList>
            <person name="Gilroy R."/>
            <person name="Ravi A."/>
            <person name="Getino M."/>
            <person name="Pursley I."/>
            <person name="Horton D.L."/>
            <person name="Alikhan N.F."/>
            <person name="Baker D."/>
            <person name="Gharbi K."/>
            <person name="Hall N."/>
            <person name="Watson M."/>
            <person name="Adriaenssens E.M."/>
            <person name="Foster-Nyarko E."/>
            <person name="Jarju S."/>
            <person name="Secka A."/>
            <person name="Antonio M."/>
            <person name="Oren A."/>
            <person name="Chaudhuri R.R."/>
            <person name="La Ragione R."/>
            <person name="Hildebrand F."/>
            <person name="Pallen M.J."/>
        </authorList>
    </citation>
    <scope>NUCLEOTIDE SEQUENCE</scope>
    <source>
        <strain evidence="8">ChiSjej2B20-13462</strain>
    </source>
</reference>
<evidence type="ECO:0000313" key="8">
    <source>
        <dbReference type="EMBL" id="HIQ70350.1"/>
    </source>
</evidence>
<dbReference type="PANTHER" id="PTHR33602">
    <property type="entry name" value="REGULATORY PROTEIN RECX FAMILY PROTEIN"/>
    <property type="match status" value="1"/>
</dbReference>
<comment type="function">
    <text evidence="5">Modulates RecA activity.</text>
</comment>
<evidence type="ECO:0000256" key="4">
    <source>
        <dbReference type="ARBA" id="ARBA00022490"/>
    </source>
</evidence>
<comment type="subcellular location">
    <subcellularLocation>
        <location evidence="1 5">Cytoplasm</location>
    </subcellularLocation>
</comment>
<dbReference type="InterPro" id="IPR003783">
    <property type="entry name" value="Regulatory_RecX"/>
</dbReference>
<sequence length="209" mass="23551">MTIERLEPLARQPHRLKIHLSDGSALTTQDYVAADLGLYPGKVLEEQDYQALLEAISLAAAKNRAVRMIAAAGHSRQDLQRKLVQKGEEPQAAQAAVDWLTDLKLLDDRETAAALVRSAVAKGYGKARIRQILQEKAIPRELWEEALELVPAMDEAVDRFLERRFRGEIPDEKEIKRAVDALLRRGHSYGDIRAGLQRYDLSLEGEFED</sequence>
<evidence type="ECO:0000256" key="3">
    <source>
        <dbReference type="ARBA" id="ARBA00018111"/>
    </source>
</evidence>
<dbReference type="Proteomes" id="UP000886874">
    <property type="component" value="Unassembled WGS sequence"/>
</dbReference>
<proteinExistence type="inferred from homology"/>
<dbReference type="Gene3D" id="1.10.10.10">
    <property type="entry name" value="Winged helix-like DNA-binding domain superfamily/Winged helix DNA-binding domain"/>
    <property type="match status" value="2"/>
</dbReference>
<gene>
    <name evidence="5" type="primary">recX</name>
    <name evidence="8" type="ORF">IAA67_08480</name>
</gene>
<dbReference type="Pfam" id="PF21982">
    <property type="entry name" value="RecX_HTH1"/>
    <property type="match status" value="1"/>
</dbReference>
<evidence type="ECO:0000313" key="9">
    <source>
        <dbReference type="Proteomes" id="UP000886874"/>
    </source>
</evidence>
<dbReference type="HAMAP" id="MF_01114">
    <property type="entry name" value="RecX"/>
    <property type="match status" value="1"/>
</dbReference>
<dbReference type="PANTHER" id="PTHR33602:SF1">
    <property type="entry name" value="REGULATORY PROTEIN RECX FAMILY PROTEIN"/>
    <property type="match status" value="1"/>
</dbReference>
<name>A0A9D0Z9E8_9FIRM</name>
<dbReference type="GO" id="GO:0006282">
    <property type="term" value="P:regulation of DNA repair"/>
    <property type="evidence" value="ECO:0007669"/>
    <property type="project" value="UniProtKB-UniRule"/>
</dbReference>
<dbReference type="Pfam" id="PF02631">
    <property type="entry name" value="RecX_HTH2"/>
    <property type="match status" value="1"/>
</dbReference>
<feature type="domain" description="RecX second three-helical" evidence="6">
    <location>
        <begin position="107"/>
        <end position="147"/>
    </location>
</feature>
<dbReference type="AlphaFoldDB" id="A0A9D0Z9E8"/>
<dbReference type="InterPro" id="IPR053926">
    <property type="entry name" value="RecX_HTH_1st"/>
</dbReference>
<comment type="similarity">
    <text evidence="2 5">Belongs to the RecX family.</text>
</comment>
<reference evidence="8" key="1">
    <citation type="submission" date="2020-10" db="EMBL/GenBank/DDBJ databases">
        <authorList>
            <person name="Gilroy R."/>
        </authorList>
    </citation>
    <scope>NUCLEOTIDE SEQUENCE</scope>
    <source>
        <strain evidence="8">ChiSjej2B20-13462</strain>
    </source>
</reference>
<organism evidence="8 9">
    <name type="scientific">Candidatus Avoscillospira stercorigallinarum</name>
    <dbReference type="NCBI Taxonomy" id="2840708"/>
    <lineage>
        <taxon>Bacteria</taxon>
        <taxon>Bacillati</taxon>
        <taxon>Bacillota</taxon>
        <taxon>Clostridia</taxon>
        <taxon>Eubacteriales</taxon>
        <taxon>Oscillospiraceae</taxon>
        <taxon>Oscillospiraceae incertae sedis</taxon>
        <taxon>Candidatus Avoscillospira</taxon>
    </lineage>
</organism>
<evidence type="ECO:0000256" key="2">
    <source>
        <dbReference type="ARBA" id="ARBA00009695"/>
    </source>
</evidence>
<evidence type="ECO:0000259" key="6">
    <source>
        <dbReference type="Pfam" id="PF02631"/>
    </source>
</evidence>
<keyword evidence="4 5" id="KW-0963">Cytoplasm</keyword>
<evidence type="ECO:0000259" key="7">
    <source>
        <dbReference type="Pfam" id="PF21982"/>
    </source>
</evidence>
<dbReference type="EMBL" id="DVFN01000120">
    <property type="protein sequence ID" value="HIQ70350.1"/>
    <property type="molecule type" value="Genomic_DNA"/>
</dbReference>
<comment type="caution">
    <text evidence="8">The sequence shown here is derived from an EMBL/GenBank/DDBJ whole genome shotgun (WGS) entry which is preliminary data.</text>
</comment>
<dbReference type="InterPro" id="IPR036388">
    <property type="entry name" value="WH-like_DNA-bd_sf"/>
</dbReference>
<accession>A0A9D0Z9E8</accession>
<dbReference type="InterPro" id="IPR053924">
    <property type="entry name" value="RecX_HTH_2nd"/>
</dbReference>
<protein>
    <recommendedName>
        <fullName evidence="3 5">Regulatory protein RecX</fullName>
    </recommendedName>
</protein>